<dbReference type="PANTHER" id="PTHR45948">
    <property type="entry name" value="DUAL SPECIFICITY PROTEIN PHOSPHATASE DDB_G0269404-RELATED"/>
    <property type="match status" value="1"/>
</dbReference>
<evidence type="ECO:0000259" key="6">
    <source>
        <dbReference type="PROSITE" id="PS50054"/>
    </source>
</evidence>
<organism evidence="8 9">
    <name type="scientific">Circinella minor</name>
    <dbReference type="NCBI Taxonomy" id="1195481"/>
    <lineage>
        <taxon>Eukaryota</taxon>
        <taxon>Fungi</taxon>
        <taxon>Fungi incertae sedis</taxon>
        <taxon>Mucoromycota</taxon>
        <taxon>Mucoromycotina</taxon>
        <taxon>Mucoromycetes</taxon>
        <taxon>Mucorales</taxon>
        <taxon>Lichtheimiaceae</taxon>
        <taxon>Circinella</taxon>
    </lineage>
</organism>
<dbReference type="InterPro" id="IPR020422">
    <property type="entry name" value="TYR_PHOSPHATASE_DUAL_dom"/>
</dbReference>
<dbReference type="Gene3D" id="3.90.190.10">
    <property type="entry name" value="Protein tyrosine phosphatase superfamily"/>
    <property type="match status" value="1"/>
</dbReference>
<dbReference type="EMBL" id="JAEPRB010000307">
    <property type="protein sequence ID" value="KAG2217325.1"/>
    <property type="molecule type" value="Genomic_DNA"/>
</dbReference>
<evidence type="ECO:0000313" key="8">
    <source>
        <dbReference type="EMBL" id="KAG2217325.1"/>
    </source>
</evidence>
<evidence type="ECO:0000259" key="7">
    <source>
        <dbReference type="PROSITE" id="PS50056"/>
    </source>
</evidence>
<proteinExistence type="inferred from homology"/>
<feature type="domain" description="Tyrosine specific protein phosphatases" evidence="7">
    <location>
        <begin position="120"/>
        <end position="179"/>
    </location>
</feature>
<evidence type="ECO:0000256" key="3">
    <source>
        <dbReference type="ARBA" id="ARBA00022912"/>
    </source>
</evidence>
<comment type="catalytic activity">
    <reaction evidence="5">
        <text>O-phospho-L-threonyl-[protein] + H2O = L-threonyl-[protein] + phosphate</text>
        <dbReference type="Rhea" id="RHEA:47004"/>
        <dbReference type="Rhea" id="RHEA-COMP:11060"/>
        <dbReference type="Rhea" id="RHEA-COMP:11605"/>
        <dbReference type="ChEBI" id="CHEBI:15377"/>
        <dbReference type="ChEBI" id="CHEBI:30013"/>
        <dbReference type="ChEBI" id="CHEBI:43474"/>
        <dbReference type="ChEBI" id="CHEBI:61977"/>
        <dbReference type="EC" id="3.1.3.16"/>
    </reaction>
</comment>
<evidence type="ECO:0000256" key="1">
    <source>
        <dbReference type="ARBA" id="ARBA00008601"/>
    </source>
</evidence>
<evidence type="ECO:0000256" key="4">
    <source>
        <dbReference type="ARBA" id="ARBA00047761"/>
    </source>
</evidence>
<dbReference type="InterPro" id="IPR016130">
    <property type="entry name" value="Tyr_Pase_AS"/>
</dbReference>
<evidence type="ECO:0000256" key="2">
    <source>
        <dbReference type="ARBA" id="ARBA00022801"/>
    </source>
</evidence>
<comment type="caution">
    <text evidence="8">The sequence shown here is derived from an EMBL/GenBank/DDBJ whole genome shotgun (WGS) entry which is preliminary data.</text>
</comment>
<dbReference type="PROSITE" id="PS00383">
    <property type="entry name" value="TYR_PHOSPHATASE_1"/>
    <property type="match status" value="1"/>
</dbReference>
<dbReference type="Pfam" id="PF00782">
    <property type="entry name" value="DSPc"/>
    <property type="match status" value="1"/>
</dbReference>
<dbReference type="InterPro" id="IPR000340">
    <property type="entry name" value="Dual-sp_phosphatase_cat-dom"/>
</dbReference>
<dbReference type="CDD" id="cd14498">
    <property type="entry name" value="DSP"/>
    <property type="match status" value="1"/>
</dbReference>
<evidence type="ECO:0000256" key="5">
    <source>
        <dbReference type="ARBA" id="ARBA00048336"/>
    </source>
</evidence>
<gene>
    <name evidence="8" type="ORF">INT45_010774</name>
</gene>
<comment type="similarity">
    <text evidence="1">Belongs to the protein-tyrosine phosphatase family. Non-receptor class dual specificity subfamily.</text>
</comment>
<dbReference type="InterPro" id="IPR000387">
    <property type="entry name" value="Tyr_Pase_dom"/>
</dbReference>
<dbReference type="GO" id="GO:0004725">
    <property type="term" value="F:protein tyrosine phosphatase activity"/>
    <property type="evidence" value="ECO:0007669"/>
    <property type="project" value="TreeGrafter"/>
</dbReference>
<feature type="domain" description="Tyrosine-protein phosphatase" evidence="6">
    <location>
        <begin position="58"/>
        <end position="200"/>
    </location>
</feature>
<dbReference type="PROSITE" id="PS50056">
    <property type="entry name" value="TYR_PHOSPHATASE_2"/>
    <property type="match status" value="1"/>
</dbReference>
<evidence type="ECO:0000313" key="9">
    <source>
        <dbReference type="Proteomes" id="UP000646827"/>
    </source>
</evidence>
<keyword evidence="3" id="KW-0904">Protein phosphatase</keyword>
<protein>
    <recommendedName>
        <fullName evidence="10">Protein-tyrosine-phosphatase</fullName>
    </recommendedName>
</protein>
<dbReference type="GO" id="GO:0007165">
    <property type="term" value="P:signal transduction"/>
    <property type="evidence" value="ECO:0007669"/>
    <property type="project" value="TreeGrafter"/>
</dbReference>
<dbReference type="Proteomes" id="UP000646827">
    <property type="component" value="Unassembled WGS sequence"/>
</dbReference>
<dbReference type="GO" id="GO:0005829">
    <property type="term" value="C:cytosol"/>
    <property type="evidence" value="ECO:0007669"/>
    <property type="project" value="TreeGrafter"/>
</dbReference>
<dbReference type="PANTHER" id="PTHR45948:SF2">
    <property type="entry name" value="DUAL SPECIFICITY PROTEIN PHOSPHATASE"/>
    <property type="match status" value="1"/>
</dbReference>
<accession>A0A8H7VEB9</accession>
<dbReference type="PROSITE" id="PS50054">
    <property type="entry name" value="TYR_PHOSPHATASE_DUAL"/>
    <property type="match status" value="1"/>
</dbReference>
<dbReference type="SMART" id="SM00195">
    <property type="entry name" value="DSPc"/>
    <property type="match status" value="1"/>
</dbReference>
<keyword evidence="9" id="KW-1185">Reference proteome</keyword>
<dbReference type="GO" id="GO:0004722">
    <property type="term" value="F:protein serine/threonine phosphatase activity"/>
    <property type="evidence" value="ECO:0007669"/>
    <property type="project" value="UniProtKB-EC"/>
</dbReference>
<dbReference type="SUPFAM" id="SSF52799">
    <property type="entry name" value="(Phosphotyrosine protein) phosphatases II"/>
    <property type="match status" value="1"/>
</dbReference>
<comment type="catalytic activity">
    <reaction evidence="4">
        <text>O-phospho-L-seryl-[protein] + H2O = L-seryl-[protein] + phosphate</text>
        <dbReference type="Rhea" id="RHEA:20629"/>
        <dbReference type="Rhea" id="RHEA-COMP:9863"/>
        <dbReference type="Rhea" id="RHEA-COMP:11604"/>
        <dbReference type="ChEBI" id="CHEBI:15377"/>
        <dbReference type="ChEBI" id="CHEBI:29999"/>
        <dbReference type="ChEBI" id="CHEBI:43474"/>
        <dbReference type="ChEBI" id="CHEBI:83421"/>
        <dbReference type="EC" id="3.1.3.16"/>
    </reaction>
</comment>
<keyword evidence="2" id="KW-0378">Hydrolase</keyword>
<reference evidence="8 9" key="1">
    <citation type="submission" date="2020-12" db="EMBL/GenBank/DDBJ databases">
        <title>Metabolic potential, ecology and presence of endohyphal bacteria is reflected in genomic diversity of Mucoromycotina.</title>
        <authorList>
            <person name="Muszewska A."/>
            <person name="Okrasinska A."/>
            <person name="Steczkiewicz K."/>
            <person name="Drgas O."/>
            <person name="Orlowska M."/>
            <person name="Perlinska-Lenart U."/>
            <person name="Aleksandrzak-Piekarczyk T."/>
            <person name="Szatraj K."/>
            <person name="Zielenkiewicz U."/>
            <person name="Pilsyk S."/>
            <person name="Malc E."/>
            <person name="Mieczkowski P."/>
            <person name="Kruszewska J.S."/>
            <person name="Biernat P."/>
            <person name="Pawlowska J."/>
        </authorList>
    </citation>
    <scope>NUCLEOTIDE SEQUENCE [LARGE SCALE GENOMIC DNA]</scope>
    <source>
        <strain evidence="8 9">CBS 142.35</strain>
    </source>
</reference>
<name>A0A8H7VEB9_9FUNG</name>
<sequence length="235" mass="26512">MGLDAGTNDNVSMINDNIPQQEQLKQQPSHTALEQESTLYQTLQCGPDGQPGGILITSVGQQVIPGVWIGGYKAFEDKLFLRKNKIEVILTLGHFKQQYSPEEFKHQIIPIADNPEANIIQYFPITNNFIDDALEAGKRILVHCLAGVSRSPTIVAAYLMYKRSLHPKAALAIIKQTRPFVNPNQGFMNQLRLYREMNFTFDPYHPAYVAYHKQHPIDAAHVGHEEYTENTVPTV</sequence>
<evidence type="ECO:0008006" key="10">
    <source>
        <dbReference type="Google" id="ProtNLM"/>
    </source>
</evidence>
<dbReference type="OrthoDB" id="2017893at2759"/>
<dbReference type="AlphaFoldDB" id="A0A8H7VEB9"/>
<dbReference type="InterPro" id="IPR029021">
    <property type="entry name" value="Prot-tyrosine_phosphatase-like"/>
</dbReference>